<evidence type="ECO:0000256" key="7">
    <source>
        <dbReference type="ARBA" id="ARBA00008786"/>
    </source>
</evidence>
<dbReference type="InterPro" id="IPR041753">
    <property type="entry name" value="PP5_C"/>
</dbReference>
<evidence type="ECO:0000313" key="28">
    <source>
        <dbReference type="EMBL" id="THG13051.1"/>
    </source>
</evidence>
<keyword evidence="10" id="KW-0963">Cytoplasm</keyword>
<accession>A0A4S4EA73</accession>
<evidence type="ECO:0000256" key="3">
    <source>
        <dbReference type="ARBA" id="ARBA00004324"/>
    </source>
</evidence>
<feature type="transmembrane region" description="Helical" evidence="26">
    <location>
        <begin position="196"/>
        <end position="215"/>
    </location>
</feature>
<dbReference type="GO" id="GO:0031965">
    <property type="term" value="C:nuclear membrane"/>
    <property type="evidence" value="ECO:0007669"/>
    <property type="project" value="UniProtKB-SubCell"/>
</dbReference>
<gene>
    <name evidence="28" type="ORF">TEA_012139</name>
</gene>
<dbReference type="InterPro" id="IPR011990">
    <property type="entry name" value="TPR-like_helical_dom_sf"/>
</dbReference>
<dbReference type="InterPro" id="IPR019734">
    <property type="entry name" value="TPR_rpt"/>
</dbReference>
<dbReference type="InterPro" id="IPR029052">
    <property type="entry name" value="Metallo-depent_PP-like"/>
</dbReference>
<dbReference type="AlphaFoldDB" id="A0A4S4EA73"/>
<keyword evidence="16" id="KW-0256">Endoplasmic reticulum</keyword>
<dbReference type="Proteomes" id="UP000306102">
    <property type="component" value="Unassembled WGS sequence"/>
</dbReference>
<dbReference type="PROSITE" id="PS50005">
    <property type="entry name" value="TPR"/>
    <property type="match status" value="3"/>
</dbReference>
<keyword evidence="21" id="KW-0539">Nucleus</keyword>
<dbReference type="Gene3D" id="3.60.21.10">
    <property type="match status" value="1"/>
</dbReference>
<dbReference type="PANTHER" id="PTHR45668">
    <property type="entry name" value="SERINE/THREONINE-PROTEIN PHOSPHATASE 5-RELATED"/>
    <property type="match status" value="1"/>
</dbReference>
<comment type="cofactor">
    <cofactor evidence="1">
        <name>Mn(2+)</name>
        <dbReference type="ChEBI" id="CHEBI:29035"/>
    </cofactor>
</comment>
<evidence type="ECO:0000256" key="6">
    <source>
        <dbReference type="ARBA" id="ARBA00004642"/>
    </source>
</evidence>
<evidence type="ECO:0000256" key="23">
    <source>
        <dbReference type="ARBA" id="ARBA00048336"/>
    </source>
</evidence>
<keyword evidence="17" id="KW-0904">Protein phosphatase</keyword>
<dbReference type="STRING" id="542762.A0A4S4EA73"/>
<dbReference type="InterPro" id="IPR051134">
    <property type="entry name" value="PPP_phosphatase"/>
</dbReference>
<keyword evidence="13" id="KW-0677">Repeat</keyword>
<dbReference type="SMART" id="SM00028">
    <property type="entry name" value="TPR"/>
    <property type="match status" value="3"/>
</dbReference>
<dbReference type="FunFam" id="3.60.21.10:FF:000021">
    <property type="entry name" value="Serine/threonine-protein phosphatase 5"/>
    <property type="match status" value="1"/>
</dbReference>
<comment type="catalytic activity">
    <reaction evidence="22">
        <text>O-phospho-L-seryl-[protein] + H2O = L-seryl-[protein] + phosphate</text>
        <dbReference type="Rhea" id="RHEA:20629"/>
        <dbReference type="Rhea" id="RHEA-COMP:9863"/>
        <dbReference type="Rhea" id="RHEA-COMP:11604"/>
        <dbReference type="ChEBI" id="CHEBI:15377"/>
        <dbReference type="ChEBI" id="CHEBI:29999"/>
        <dbReference type="ChEBI" id="CHEBI:43474"/>
        <dbReference type="ChEBI" id="CHEBI:83421"/>
        <dbReference type="EC" id="3.1.3.16"/>
    </reaction>
</comment>
<dbReference type="GO" id="GO:0016607">
    <property type="term" value="C:nuclear speck"/>
    <property type="evidence" value="ECO:0007669"/>
    <property type="project" value="UniProtKB-SubCell"/>
</dbReference>
<keyword evidence="18 26" id="KW-1133">Transmembrane helix</keyword>
<comment type="similarity">
    <text evidence="7">Belongs to the PPP phosphatase family. PP-5 (PP-T) subfamily.</text>
</comment>
<evidence type="ECO:0000256" key="26">
    <source>
        <dbReference type="SAM" id="Phobius"/>
    </source>
</evidence>
<dbReference type="Pfam" id="PF00149">
    <property type="entry name" value="Metallophos"/>
    <property type="match status" value="1"/>
</dbReference>
<feature type="transmembrane region" description="Helical" evidence="26">
    <location>
        <begin position="170"/>
        <end position="189"/>
    </location>
</feature>
<keyword evidence="19 26" id="KW-0472">Membrane</keyword>
<feature type="repeat" description="TPR" evidence="25">
    <location>
        <begin position="82"/>
        <end position="115"/>
    </location>
</feature>
<keyword evidence="20" id="KW-0464">Manganese</keyword>
<evidence type="ECO:0000256" key="5">
    <source>
        <dbReference type="ARBA" id="ARBA00004496"/>
    </source>
</evidence>
<keyword evidence="29" id="KW-1185">Reference proteome</keyword>
<evidence type="ECO:0000256" key="11">
    <source>
        <dbReference type="ARBA" id="ARBA00022692"/>
    </source>
</evidence>
<evidence type="ECO:0000256" key="22">
    <source>
        <dbReference type="ARBA" id="ARBA00047761"/>
    </source>
</evidence>
<dbReference type="InterPro" id="IPR006186">
    <property type="entry name" value="Ser/Thr-sp_prot-phosphatase"/>
</dbReference>
<name>A0A4S4EA73_CAMSN</name>
<keyword evidence="12" id="KW-0479">Metal-binding</keyword>
<evidence type="ECO:0000256" key="8">
    <source>
        <dbReference type="ARBA" id="ARBA00013081"/>
    </source>
</evidence>
<dbReference type="CDD" id="cd07417">
    <property type="entry name" value="MPP_PP5_C"/>
    <property type="match status" value="1"/>
</dbReference>
<dbReference type="GO" id="GO:0046872">
    <property type="term" value="F:metal ion binding"/>
    <property type="evidence" value="ECO:0007669"/>
    <property type="project" value="UniProtKB-KW"/>
</dbReference>
<protein>
    <recommendedName>
        <fullName evidence="9">Serine/threonine-protein phosphatase 5</fullName>
        <ecNumber evidence="8">3.1.3.16</ecNumber>
    </recommendedName>
</protein>
<reference evidence="28 29" key="1">
    <citation type="journal article" date="2018" name="Proc. Natl. Acad. Sci. U.S.A.">
        <title>Draft genome sequence of Camellia sinensis var. sinensis provides insights into the evolution of the tea genome and tea quality.</title>
        <authorList>
            <person name="Wei C."/>
            <person name="Yang H."/>
            <person name="Wang S."/>
            <person name="Zhao J."/>
            <person name="Liu C."/>
            <person name="Gao L."/>
            <person name="Xia E."/>
            <person name="Lu Y."/>
            <person name="Tai Y."/>
            <person name="She G."/>
            <person name="Sun J."/>
            <person name="Cao H."/>
            <person name="Tong W."/>
            <person name="Gao Q."/>
            <person name="Li Y."/>
            <person name="Deng W."/>
            <person name="Jiang X."/>
            <person name="Wang W."/>
            <person name="Chen Q."/>
            <person name="Zhang S."/>
            <person name="Li H."/>
            <person name="Wu J."/>
            <person name="Wang P."/>
            <person name="Li P."/>
            <person name="Shi C."/>
            <person name="Zheng F."/>
            <person name="Jian J."/>
            <person name="Huang B."/>
            <person name="Shan D."/>
            <person name="Shi M."/>
            <person name="Fang C."/>
            <person name="Yue Y."/>
            <person name="Li F."/>
            <person name="Li D."/>
            <person name="Wei S."/>
            <person name="Han B."/>
            <person name="Jiang C."/>
            <person name="Yin Y."/>
            <person name="Xia T."/>
            <person name="Zhang Z."/>
            <person name="Bennetzen J.L."/>
            <person name="Zhao S."/>
            <person name="Wan X."/>
        </authorList>
    </citation>
    <scope>NUCLEOTIDE SEQUENCE [LARGE SCALE GENOMIC DNA]</scope>
    <source>
        <strain evidence="29">cv. Shuchazao</strain>
        <tissue evidence="28">Leaf</tissue>
    </source>
</reference>
<proteinExistence type="inferred from homology"/>
<evidence type="ECO:0000256" key="21">
    <source>
        <dbReference type="ARBA" id="ARBA00023242"/>
    </source>
</evidence>
<keyword evidence="15 25" id="KW-0802">TPR repeat</keyword>
<evidence type="ECO:0000256" key="25">
    <source>
        <dbReference type="PROSITE-ProRule" id="PRU00339"/>
    </source>
</evidence>
<comment type="subunit">
    <text evidence="24">Interacts with PHYA and PHYB, mostly when they are phosphorylated and in Pfr forms.</text>
</comment>
<dbReference type="Pfam" id="PF08321">
    <property type="entry name" value="PPP5"/>
    <property type="match status" value="1"/>
</dbReference>
<dbReference type="Pfam" id="PF13181">
    <property type="entry name" value="TPR_8"/>
    <property type="match status" value="1"/>
</dbReference>
<feature type="repeat" description="TPR" evidence="25">
    <location>
        <begin position="48"/>
        <end position="81"/>
    </location>
</feature>
<comment type="catalytic activity">
    <reaction evidence="23">
        <text>O-phospho-L-threonyl-[protein] + H2O = L-threonyl-[protein] + phosphate</text>
        <dbReference type="Rhea" id="RHEA:47004"/>
        <dbReference type="Rhea" id="RHEA-COMP:11060"/>
        <dbReference type="Rhea" id="RHEA-COMP:11605"/>
        <dbReference type="ChEBI" id="CHEBI:15377"/>
        <dbReference type="ChEBI" id="CHEBI:30013"/>
        <dbReference type="ChEBI" id="CHEBI:43474"/>
        <dbReference type="ChEBI" id="CHEBI:61977"/>
        <dbReference type="EC" id="3.1.3.16"/>
    </reaction>
</comment>
<sequence>MPNMETESSNTTRAEEIKLLANEAFKAHKYSQAIDLYSQAIELNSQIAVYWANRAFAHINLEEYGSAIQDASRAIEIDPKYSKGYYRRGAAYLSMGKLKEALKDFQQLKKICPNDPDAAKKLKECEKAVMKLKFEEAIAAPESERRSIADSIDFNSIGTGPGSSYFPPRVAAVAVAVAVVVLAVLLVVVEPKAAAVAAAGVALVLVAIGTWWAGYSDIGDLEVEPQYSGARIEGDVVTLDFVKKMMGDFKNQKCLHKRYAFQIVLQIREMLGALPSLVDINIPDGKHFTVCGDVHGQFYDLLNIFELNGLPSEDNPYLFNGDFVDRGSFSVEVILTLFAFKCMSPSAIYLSRGNHESKSMNKIYGFEGEVRSKLNETFVELFAEVFCCLPLAHVINEKVFVVHGGLFSVDGVKLSNIKAIDRFCEPPEEGLMCELLWSDPQPQPGRGPSKRGVGLSFGADVTKRFLQENNLDLVVRSHEVKDEGYEIEHDGKLITVFSAPNYCDQMGNKGAFIRFEAPNLKPNIVTFSAVFLFVAKMDLYATNPGPIDDSVLYDQDKHVSSAVWEGQCWSYYHLNVGRPKLNRDPIHDCFPFVLKWKGKQSGPTSNRDVAFYRKALDALKPSDNAALRDIAHLADTISTNGMDEQQLHSVTRIRYIVHECLRDQVGTSTIVVANSENEIGKRVRGKERVRRKGMGKRKRRDDSEQCNVAVEDAQSQLCLTAVEIIAVDVDHSQLCHVDSAVEHSKLCHPATDGDDAQLCHTASVVDDSQFCHVTSEVDDSQFCQVANEVDHNQLSHAARECDSQPPSHATVEVVPQSSLETSKEVAQQNEYSVLV</sequence>
<dbReference type="EC" id="3.1.3.16" evidence="8"/>
<dbReference type="EMBL" id="SDRB02006132">
    <property type="protein sequence ID" value="THG13051.1"/>
    <property type="molecule type" value="Genomic_DNA"/>
</dbReference>
<dbReference type="SUPFAM" id="SSF56300">
    <property type="entry name" value="Metallo-dependent phosphatases"/>
    <property type="match status" value="1"/>
</dbReference>
<evidence type="ECO:0000256" key="18">
    <source>
        <dbReference type="ARBA" id="ARBA00022989"/>
    </source>
</evidence>
<dbReference type="SUPFAM" id="SSF48452">
    <property type="entry name" value="TPR-like"/>
    <property type="match status" value="1"/>
</dbReference>
<evidence type="ECO:0000256" key="24">
    <source>
        <dbReference type="ARBA" id="ARBA00064524"/>
    </source>
</evidence>
<evidence type="ECO:0000256" key="13">
    <source>
        <dbReference type="ARBA" id="ARBA00022737"/>
    </source>
</evidence>
<evidence type="ECO:0000256" key="17">
    <source>
        <dbReference type="ARBA" id="ARBA00022912"/>
    </source>
</evidence>
<evidence type="ECO:0000256" key="19">
    <source>
        <dbReference type="ARBA" id="ARBA00023136"/>
    </source>
</evidence>
<dbReference type="GO" id="GO:0004722">
    <property type="term" value="F:protein serine/threonine phosphatase activity"/>
    <property type="evidence" value="ECO:0007669"/>
    <property type="project" value="UniProtKB-EC"/>
</dbReference>
<evidence type="ECO:0000256" key="4">
    <source>
        <dbReference type="ARBA" id="ARBA00004477"/>
    </source>
</evidence>
<evidence type="ECO:0000256" key="1">
    <source>
        <dbReference type="ARBA" id="ARBA00001936"/>
    </source>
</evidence>
<evidence type="ECO:0000256" key="14">
    <source>
        <dbReference type="ARBA" id="ARBA00022801"/>
    </source>
</evidence>
<dbReference type="InterPro" id="IPR004843">
    <property type="entry name" value="Calcineurin-like_PHP"/>
</dbReference>
<evidence type="ECO:0000313" key="29">
    <source>
        <dbReference type="Proteomes" id="UP000306102"/>
    </source>
</evidence>
<evidence type="ECO:0000256" key="16">
    <source>
        <dbReference type="ARBA" id="ARBA00022824"/>
    </source>
</evidence>
<evidence type="ECO:0000256" key="10">
    <source>
        <dbReference type="ARBA" id="ARBA00022490"/>
    </source>
</evidence>
<dbReference type="InterPro" id="IPR013235">
    <property type="entry name" value="PPP_dom"/>
</dbReference>
<evidence type="ECO:0000256" key="9">
    <source>
        <dbReference type="ARBA" id="ARBA00020001"/>
    </source>
</evidence>
<dbReference type="Pfam" id="PF00515">
    <property type="entry name" value="TPR_1"/>
    <property type="match status" value="1"/>
</dbReference>
<feature type="domain" description="Serine/threonine specific protein phosphatases" evidence="27">
    <location>
        <begin position="255"/>
        <end position="531"/>
    </location>
</feature>
<dbReference type="SMART" id="SM00156">
    <property type="entry name" value="PP2Ac"/>
    <property type="match status" value="1"/>
</dbReference>
<evidence type="ECO:0000259" key="27">
    <source>
        <dbReference type="SMART" id="SM00156"/>
    </source>
</evidence>
<comment type="subcellular location">
    <subcellularLocation>
        <location evidence="5">Cytoplasm</location>
    </subcellularLocation>
    <subcellularLocation>
        <location evidence="4">Endoplasmic reticulum membrane</location>
        <topology evidence="4">Multi-pass membrane protein</topology>
    </subcellularLocation>
    <subcellularLocation>
        <location evidence="2">Nucleus membrane</location>
        <topology evidence="2">Multi-pass membrane protein</topology>
    </subcellularLocation>
    <subcellularLocation>
        <location evidence="3">Nucleus speckle</location>
    </subcellularLocation>
    <subcellularLocation>
        <location evidence="6">Nucleus</location>
        <location evidence="6">Nucleoplasm</location>
    </subcellularLocation>
</comment>
<evidence type="ECO:0000256" key="20">
    <source>
        <dbReference type="ARBA" id="ARBA00023211"/>
    </source>
</evidence>
<dbReference type="PANTHER" id="PTHR45668:SF5">
    <property type="entry name" value="SERINE_THREONINE-PROTEIN PHOSPHATASE 5"/>
    <property type="match status" value="1"/>
</dbReference>
<organism evidence="28 29">
    <name type="scientific">Camellia sinensis var. sinensis</name>
    <name type="common">China tea</name>
    <dbReference type="NCBI Taxonomy" id="542762"/>
    <lineage>
        <taxon>Eukaryota</taxon>
        <taxon>Viridiplantae</taxon>
        <taxon>Streptophyta</taxon>
        <taxon>Embryophyta</taxon>
        <taxon>Tracheophyta</taxon>
        <taxon>Spermatophyta</taxon>
        <taxon>Magnoliopsida</taxon>
        <taxon>eudicotyledons</taxon>
        <taxon>Gunneridae</taxon>
        <taxon>Pentapetalae</taxon>
        <taxon>asterids</taxon>
        <taxon>Ericales</taxon>
        <taxon>Theaceae</taxon>
        <taxon>Camellia</taxon>
    </lineage>
</organism>
<dbReference type="FunFam" id="1.25.40.10:FF:000292">
    <property type="entry name" value="Serine/threonine-protein phosphatase 5"/>
    <property type="match status" value="1"/>
</dbReference>
<keyword evidence="14" id="KW-0378">Hydrolase</keyword>
<evidence type="ECO:0000256" key="2">
    <source>
        <dbReference type="ARBA" id="ARBA00004232"/>
    </source>
</evidence>
<keyword evidence="11 26" id="KW-0812">Transmembrane</keyword>
<evidence type="ECO:0000256" key="15">
    <source>
        <dbReference type="ARBA" id="ARBA00022803"/>
    </source>
</evidence>
<dbReference type="Gene3D" id="1.25.40.10">
    <property type="entry name" value="Tetratricopeptide repeat domain"/>
    <property type="match status" value="1"/>
</dbReference>
<feature type="repeat" description="TPR" evidence="25">
    <location>
        <begin position="14"/>
        <end position="47"/>
    </location>
</feature>
<comment type="caution">
    <text evidence="28">The sequence shown here is derived from an EMBL/GenBank/DDBJ whole genome shotgun (WGS) entry which is preliminary data.</text>
</comment>
<dbReference type="GO" id="GO:0005789">
    <property type="term" value="C:endoplasmic reticulum membrane"/>
    <property type="evidence" value="ECO:0007669"/>
    <property type="project" value="UniProtKB-SubCell"/>
</dbReference>
<evidence type="ECO:0000256" key="12">
    <source>
        <dbReference type="ARBA" id="ARBA00022723"/>
    </source>
</evidence>
<dbReference type="PRINTS" id="PR00114">
    <property type="entry name" value="STPHPHTASE"/>
</dbReference>